<dbReference type="OrthoDB" id="2622141at2"/>
<comment type="caution">
    <text evidence="3">The sequence shown here is derived from an EMBL/GenBank/DDBJ whole genome shotgun (WGS) entry which is preliminary data.</text>
</comment>
<feature type="chain" id="PRO_5016063724" description="Integral membrane protein" evidence="2">
    <location>
        <begin position="24"/>
        <end position="134"/>
    </location>
</feature>
<feature type="transmembrane region" description="Helical" evidence="1">
    <location>
        <begin position="72"/>
        <end position="94"/>
    </location>
</feature>
<keyword evidence="1" id="KW-1133">Transmembrane helix</keyword>
<protein>
    <recommendedName>
        <fullName evidence="5">Integral membrane protein</fullName>
    </recommendedName>
</protein>
<evidence type="ECO:0008006" key="5">
    <source>
        <dbReference type="Google" id="ProtNLM"/>
    </source>
</evidence>
<evidence type="ECO:0000256" key="2">
    <source>
        <dbReference type="SAM" id="SignalP"/>
    </source>
</evidence>
<evidence type="ECO:0000256" key="1">
    <source>
        <dbReference type="SAM" id="Phobius"/>
    </source>
</evidence>
<sequence length="134" mass="13098">MNMKLVSFAILCTLLLVPTIAFAEATDGTVGYGFTPGRLRAIAAAVVGLISVVVGGLSLARSAGRWGAGSGRAGAFAAAGLGLIGIVLAGLHLANSTGGFGTGNGRAGAIVAIVLGMIGMIVAGFAVLRSRRTG</sequence>
<feature type="signal peptide" evidence="2">
    <location>
        <begin position="1"/>
        <end position="23"/>
    </location>
</feature>
<feature type="transmembrane region" description="Helical" evidence="1">
    <location>
        <begin position="39"/>
        <end position="60"/>
    </location>
</feature>
<dbReference type="AlphaFoldDB" id="A0A2V5KE88"/>
<organism evidence="3 4">
    <name type="scientific">Paenibacillus flagellatus</name>
    <dbReference type="NCBI Taxonomy" id="2211139"/>
    <lineage>
        <taxon>Bacteria</taxon>
        <taxon>Bacillati</taxon>
        <taxon>Bacillota</taxon>
        <taxon>Bacilli</taxon>
        <taxon>Bacillales</taxon>
        <taxon>Paenibacillaceae</taxon>
        <taxon>Paenibacillus</taxon>
    </lineage>
</organism>
<keyword evidence="2" id="KW-0732">Signal</keyword>
<proteinExistence type="predicted"/>
<accession>A0A2V5KE88</accession>
<evidence type="ECO:0000313" key="3">
    <source>
        <dbReference type="EMBL" id="PYI57372.1"/>
    </source>
</evidence>
<evidence type="ECO:0000313" key="4">
    <source>
        <dbReference type="Proteomes" id="UP000247476"/>
    </source>
</evidence>
<keyword evidence="1" id="KW-0472">Membrane</keyword>
<reference evidence="3 4" key="1">
    <citation type="submission" date="2018-05" db="EMBL/GenBank/DDBJ databases">
        <title>Paenibacillus flagellatus sp. nov., isolated from selenium mineral soil.</title>
        <authorList>
            <person name="Dai X."/>
        </authorList>
    </citation>
    <scope>NUCLEOTIDE SEQUENCE [LARGE SCALE GENOMIC DNA]</scope>
    <source>
        <strain evidence="3 4">DXL2</strain>
    </source>
</reference>
<keyword evidence="1" id="KW-0812">Transmembrane</keyword>
<gene>
    <name evidence="3" type="ORF">DLM86_02735</name>
</gene>
<dbReference type="RefSeq" id="WP_110838412.1">
    <property type="nucleotide sequence ID" value="NZ_QJVJ01000001.1"/>
</dbReference>
<dbReference type="Proteomes" id="UP000247476">
    <property type="component" value="Unassembled WGS sequence"/>
</dbReference>
<dbReference type="EMBL" id="QJVJ01000001">
    <property type="protein sequence ID" value="PYI57372.1"/>
    <property type="molecule type" value="Genomic_DNA"/>
</dbReference>
<name>A0A2V5KE88_9BACL</name>
<feature type="transmembrane region" description="Helical" evidence="1">
    <location>
        <begin position="106"/>
        <end position="128"/>
    </location>
</feature>
<keyword evidence="4" id="KW-1185">Reference proteome</keyword>
<dbReference type="InterPro" id="IPR045770">
    <property type="entry name" value="DUF6223"/>
</dbReference>
<dbReference type="Pfam" id="PF19733">
    <property type="entry name" value="DUF6223"/>
    <property type="match status" value="1"/>
</dbReference>